<keyword evidence="1" id="KW-1133">Transmembrane helix</keyword>
<comment type="caution">
    <text evidence="2">The sequence shown here is derived from an EMBL/GenBank/DDBJ whole genome shotgun (WGS) entry which is preliminary data.</text>
</comment>
<evidence type="ECO:0000313" key="3">
    <source>
        <dbReference type="Proteomes" id="UP000593578"/>
    </source>
</evidence>
<proteinExistence type="predicted"/>
<accession>A0A7J8P6E5</accession>
<dbReference type="AlphaFoldDB" id="A0A7J8P6E5"/>
<name>A0A7J8P6E5_GOSRA</name>
<sequence>MFWNAVIFGYFSFFSFICFGLMILLGMAVKFYSFVVEFYELCV</sequence>
<keyword evidence="1" id="KW-0472">Membrane</keyword>
<feature type="non-terminal residue" evidence="2">
    <location>
        <position position="1"/>
    </location>
</feature>
<dbReference type="Proteomes" id="UP000593578">
    <property type="component" value="Unassembled WGS sequence"/>
</dbReference>
<keyword evidence="1" id="KW-0812">Transmembrane</keyword>
<evidence type="ECO:0000313" key="2">
    <source>
        <dbReference type="EMBL" id="MBA0584738.1"/>
    </source>
</evidence>
<gene>
    <name evidence="2" type="ORF">Gorai_015536</name>
</gene>
<dbReference type="EMBL" id="JABEZZ010000004">
    <property type="protein sequence ID" value="MBA0584738.1"/>
    <property type="molecule type" value="Genomic_DNA"/>
</dbReference>
<organism evidence="2 3">
    <name type="scientific">Gossypium raimondii</name>
    <name type="common">Peruvian cotton</name>
    <name type="synonym">Gossypium klotzschianum subsp. raimondii</name>
    <dbReference type="NCBI Taxonomy" id="29730"/>
    <lineage>
        <taxon>Eukaryota</taxon>
        <taxon>Viridiplantae</taxon>
        <taxon>Streptophyta</taxon>
        <taxon>Embryophyta</taxon>
        <taxon>Tracheophyta</taxon>
        <taxon>Spermatophyta</taxon>
        <taxon>Magnoliopsida</taxon>
        <taxon>eudicotyledons</taxon>
        <taxon>Gunneridae</taxon>
        <taxon>Pentapetalae</taxon>
        <taxon>rosids</taxon>
        <taxon>malvids</taxon>
        <taxon>Malvales</taxon>
        <taxon>Malvaceae</taxon>
        <taxon>Malvoideae</taxon>
        <taxon>Gossypium</taxon>
    </lineage>
</organism>
<evidence type="ECO:0000256" key="1">
    <source>
        <dbReference type="SAM" id="Phobius"/>
    </source>
</evidence>
<feature type="transmembrane region" description="Helical" evidence="1">
    <location>
        <begin position="6"/>
        <end position="29"/>
    </location>
</feature>
<reference evidence="2 3" key="1">
    <citation type="journal article" date="2019" name="Genome Biol. Evol.">
        <title>Insights into the evolution of the New World diploid cottons (Gossypium, subgenus Houzingenia) based on genome sequencing.</title>
        <authorList>
            <person name="Grover C.E."/>
            <person name="Arick M.A. 2nd"/>
            <person name="Thrash A."/>
            <person name="Conover J.L."/>
            <person name="Sanders W.S."/>
            <person name="Peterson D.G."/>
            <person name="Frelichowski J.E."/>
            <person name="Scheffler J.A."/>
            <person name="Scheffler B.E."/>
            <person name="Wendel J.F."/>
        </authorList>
    </citation>
    <scope>NUCLEOTIDE SEQUENCE [LARGE SCALE GENOMIC DNA]</scope>
    <source>
        <strain evidence="2">8</strain>
        <tissue evidence="2">Leaf</tissue>
    </source>
</reference>
<protein>
    <submittedName>
        <fullName evidence="2">Uncharacterized protein</fullName>
    </submittedName>
</protein>